<comment type="caution">
    <text evidence="2">The sequence shown here is derived from an EMBL/GenBank/DDBJ whole genome shotgun (WGS) entry which is preliminary data.</text>
</comment>
<keyword evidence="3" id="KW-1185">Reference proteome</keyword>
<protein>
    <recommendedName>
        <fullName evidence="4">Endonuclease/exonuclease/phosphatase domain-containing protein</fullName>
    </recommendedName>
</protein>
<name>A0A370D6N8_9GAMM</name>
<feature type="region of interest" description="Disordered" evidence="1">
    <location>
        <begin position="72"/>
        <end position="94"/>
    </location>
</feature>
<dbReference type="EMBL" id="QFXC01000014">
    <property type="protein sequence ID" value="RDH80692.1"/>
    <property type="molecule type" value="Genomic_DNA"/>
</dbReference>
<dbReference type="Proteomes" id="UP000254266">
    <property type="component" value="Unassembled WGS sequence"/>
</dbReference>
<gene>
    <name evidence="2" type="ORF">DIZ80_16835</name>
</gene>
<dbReference type="AlphaFoldDB" id="A0A370D6N8"/>
<reference evidence="2 3" key="1">
    <citation type="journal article" date="2018" name="ISME J.">
        <title>Endosymbiont genomes yield clues of tubeworm success.</title>
        <authorList>
            <person name="Li Y."/>
            <person name="Liles M.R."/>
            <person name="Halanych K.M."/>
        </authorList>
    </citation>
    <scope>NUCLEOTIDE SEQUENCE [LARGE SCALE GENOMIC DNA]</scope>
    <source>
        <strain evidence="2">A1464</strain>
    </source>
</reference>
<proteinExistence type="predicted"/>
<organism evidence="2 3">
    <name type="scientific">endosymbiont of Galathealinum brachiosum</name>
    <dbReference type="NCBI Taxonomy" id="2200906"/>
    <lineage>
        <taxon>Bacteria</taxon>
        <taxon>Pseudomonadati</taxon>
        <taxon>Pseudomonadota</taxon>
        <taxon>Gammaproteobacteria</taxon>
        <taxon>sulfur-oxidizing symbionts</taxon>
    </lineage>
</organism>
<sequence length="334" mass="36096">MQVVIAYQSLNSNTSSEHNLAASTAQKFQRAAHKTLAGLYPAGSGALKYPTDPRVKSNLALQGPAQLIPAADKSYLDGKNETKKKRSDSDDSEKLKLQAAQTEMLSMVEGKARQIHQIAYRAMAKQCDLIVFGEMDSSHADWATVAGAAGDSIHVSKHQKACHCFSVHGPTNTTIPISEGDGWCAARCSGVLAVFVHVPNNVAGKKSAASRFYKDIKNTLLNTSGGGVVDVFIGDTNQPRDTFSPEVITSGMDQTYRDAHSASSTINPADTWARDGVNHKGTNSANSKKFDVAVYNISTIRKIEVKYFSQFSFTTDQAAAYTDHMGVMVKLEKK</sequence>
<evidence type="ECO:0000256" key="1">
    <source>
        <dbReference type="SAM" id="MobiDB-lite"/>
    </source>
</evidence>
<feature type="compositionally biased region" description="Basic and acidic residues" evidence="1">
    <location>
        <begin position="74"/>
        <end position="94"/>
    </location>
</feature>
<accession>A0A370D6N8</accession>
<evidence type="ECO:0000313" key="3">
    <source>
        <dbReference type="Proteomes" id="UP000254266"/>
    </source>
</evidence>
<evidence type="ECO:0000313" key="2">
    <source>
        <dbReference type="EMBL" id="RDH80692.1"/>
    </source>
</evidence>
<evidence type="ECO:0008006" key="4">
    <source>
        <dbReference type="Google" id="ProtNLM"/>
    </source>
</evidence>